<dbReference type="Proteomes" id="UP000320095">
    <property type="component" value="Unassembled WGS sequence"/>
</dbReference>
<proteinExistence type="predicted"/>
<dbReference type="AlphaFoldDB" id="A0A502DUT7"/>
<sequence>MVESVPSRKSVDILLSLPEELKERMVNTITWTQPLTGISQQQRFIRKAILELCERLEHDFNAGKPFQPRVILDT</sequence>
<dbReference type="Gene3D" id="6.10.180.30">
    <property type="match status" value="1"/>
</dbReference>
<dbReference type="OrthoDB" id="4476281at2"/>
<organism evidence="1 2">
    <name type="scientific">Mycolicibacterium hodleri</name>
    <dbReference type="NCBI Taxonomy" id="49897"/>
    <lineage>
        <taxon>Bacteria</taxon>
        <taxon>Bacillati</taxon>
        <taxon>Actinomycetota</taxon>
        <taxon>Actinomycetes</taxon>
        <taxon>Mycobacteriales</taxon>
        <taxon>Mycobacteriaceae</taxon>
        <taxon>Mycolicibacterium</taxon>
    </lineage>
</organism>
<dbReference type="RefSeq" id="WP_140699103.1">
    <property type="nucleotide sequence ID" value="NZ_RCZG01000020.1"/>
</dbReference>
<reference evidence="1 2" key="1">
    <citation type="journal article" date="2019" name="Environ. Microbiol.">
        <title>Species interactions and distinct microbial communities in high Arctic permafrost affected cryosols are associated with the CH4 and CO2 gas fluxes.</title>
        <authorList>
            <person name="Altshuler I."/>
            <person name="Hamel J."/>
            <person name="Turney S."/>
            <person name="Magnuson E."/>
            <person name="Levesque R."/>
            <person name="Greer C."/>
            <person name="Whyte L.G."/>
        </authorList>
    </citation>
    <scope>NUCLEOTIDE SEQUENCE [LARGE SCALE GENOMIC DNA]</scope>
    <source>
        <strain evidence="1 2">S5.20</strain>
    </source>
</reference>
<name>A0A502DUT7_9MYCO</name>
<accession>A0A502DUT7</accession>
<keyword evidence="2" id="KW-1185">Reference proteome</keyword>
<gene>
    <name evidence="1" type="ORF">EAH80_28515</name>
</gene>
<dbReference type="EMBL" id="RCZG01000020">
    <property type="protein sequence ID" value="TPG28082.1"/>
    <property type="molecule type" value="Genomic_DNA"/>
</dbReference>
<comment type="caution">
    <text evidence="1">The sequence shown here is derived from an EMBL/GenBank/DDBJ whole genome shotgun (WGS) entry which is preliminary data.</text>
</comment>
<protein>
    <submittedName>
        <fullName evidence="1">Uncharacterized protein</fullName>
    </submittedName>
</protein>
<evidence type="ECO:0000313" key="1">
    <source>
        <dbReference type="EMBL" id="TPG28082.1"/>
    </source>
</evidence>
<evidence type="ECO:0000313" key="2">
    <source>
        <dbReference type="Proteomes" id="UP000320095"/>
    </source>
</evidence>